<evidence type="ECO:0000313" key="3">
    <source>
        <dbReference type="Proteomes" id="UP000032866"/>
    </source>
</evidence>
<dbReference type="KEGG" id="bct:GEM_1064"/>
<sequence>MPYAFHAALLAITSVAACLLPGSAHAQAPSSATQAPAAAGVDASWIKGKWQVDVAGEAVVRTLDVANVQAKDGSTYTLDATYGVTNTQLQPVPAELRRVDSKWTLAITTQISATISAESSDQMAFSGAITYKNGVSKPLTIVMANMARHWLDHDEVAAVLIGKHVTFVRLRDGTEVTWQVDDNGMLYAHNNKGQSDSARWQLSSQGELCLTWKGNSGDGCSYVFRDGDNGPLMLTPKKSPTSQPWSKIVSP</sequence>
<feature type="chain" id="PRO_5040801465" description="Lipoprotein" evidence="1">
    <location>
        <begin position="27"/>
        <end position="251"/>
    </location>
</feature>
<dbReference type="Proteomes" id="UP000032866">
    <property type="component" value="Chromosome 1"/>
</dbReference>
<evidence type="ECO:0008006" key="4">
    <source>
        <dbReference type="Google" id="ProtNLM"/>
    </source>
</evidence>
<dbReference type="EMBL" id="CP003774">
    <property type="protein sequence ID" value="AFQ47510.1"/>
    <property type="molecule type" value="Genomic_DNA"/>
</dbReference>
<feature type="signal peptide" evidence="1">
    <location>
        <begin position="1"/>
        <end position="26"/>
    </location>
</feature>
<organism evidence="2 3">
    <name type="scientific">Burkholderia cepacia GG4</name>
    <dbReference type="NCBI Taxonomy" id="1009846"/>
    <lineage>
        <taxon>Bacteria</taxon>
        <taxon>Pseudomonadati</taxon>
        <taxon>Pseudomonadota</taxon>
        <taxon>Betaproteobacteria</taxon>
        <taxon>Burkholderiales</taxon>
        <taxon>Burkholderiaceae</taxon>
        <taxon>Burkholderia</taxon>
        <taxon>Burkholderia cepacia complex</taxon>
    </lineage>
</organism>
<evidence type="ECO:0000256" key="1">
    <source>
        <dbReference type="SAM" id="SignalP"/>
    </source>
</evidence>
<name>A0A9W3JZL4_BURCE</name>
<gene>
    <name evidence="2" type="ORF">GEM_1064</name>
</gene>
<protein>
    <recommendedName>
        <fullName evidence="4">Lipoprotein</fullName>
    </recommendedName>
</protein>
<dbReference type="RefSeq" id="WP_014896411.1">
    <property type="nucleotide sequence ID" value="NC_018513.1"/>
</dbReference>
<evidence type="ECO:0000313" key="2">
    <source>
        <dbReference type="EMBL" id="AFQ47510.1"/>
    </source>
</evidence>
<dbReference type="AlphaFoldDB" id="A0A9W3JZL4"/>
<proteinExistence type="predicted"/>
<reference evidence="2 3" key="1">
    <citation type="journal article" date="2012" name="J. Bacteriol.">
        <title>Complete Genome Sequence of Burkholderia sp. Strain GG4, a Betaproteobacterium That Reduces 3-Oxo-N-Acylhomoserine Lactones and Produces Different N-Acylhomoserine Lactones.</title>
        <authorList>
            <person name="Hong K.W."/>
            <person name="Koh C.L."/>
            <person name="Sam C.K."/>
            <person name="Yin W.F."/>
            <person name="Chan K.G."/>
        </authorList>
    </citation>
    <scope>NUCLEOTIDE SEQUENCE [LARGE SCALE GENOMIC DNA]</scope>
    <source>
        <strain evidence="2 3">GG4</strain>
    </source>
</reference>
<keyword evidence="1" id="KW-0732">Signal</keyword>
<accession>A0A9W3JZL4</accession>